<sequence>MKTISETIEKHRHLYYDLIDSDIRLDKEIYLMKKRIAKIAIDEVKYQARQQFLDMYLAELKEIKAQFQASDQPEKYKKRKLKQLQKEIDKTQGRWYANRWRLSVVYKRQRKDNVVKLLLKETKQAEIKVNIQQTKQLILQLQELEQVENKLVNELVQRELERAGITVFTSVHISVEEPIAEVMRLEEDTDSRVIHLTSSENNSENIISCNSHDLESKYYKFG</sequence>
<evidence type="ECO:0000313" key="3">
    <source>
        <dbReference type="Proteomes" id="UP001241110"/>
    </source>
</evidence>
<dbReference type="Proteomes" id="UP001241110">
    <property type="component" value="Unassembled WGS sequence"/>
</dbReference>
<protein>
    <submittedName>
        <fullName evidence="2">Uncharacterized protein</fullName>
    </submittedName>
</protein>
<evidence type="ECO:0000256" key="1">
    <source>
        <dbReference type="SAM" id="Coils"/>
    </source>
</evidence>
<name>A0AAE3U4C9_9BACT</name>
<gene>
    <name evidence="2" type="ORF">QNI16_04100</name>
</gene>
<dbReference type="AlphaFoldDB" id="A0AAE3U4C9"/>
<dbReference type="RefSeq" id="WP_313976017.1">
    <property type="nucleotide sequence ID" value="NZ_JASJOS010000002.1"/>
</dbReference>
<dbReference type="EMBL" id="JASJOS010000002">
    <property type="protein sequence ID" value="MDJ1479654.1"/>
    <property type="molecule type" value="Genomic_DNA"/>
</dbReference>
<comment type="caution">
    <text evidence="2">The sequence shown here is derived from an EMBL/GenBank/DDBJ whole genome shotgun (WGS) entry which is preliminary data.</text>
</comment>
<feature type="coiled-coil region" evidence="1">
    <location>
        <begin position="134"/>
        <end position="161"/>
    </location>
</feature>
<keyword evidence="1" id="KW-0175">Coiled coil</keyword>
<evidence type="ECO:0000313" key="2">
    <source>
        <dbReference type="EMBL" id="MDJ1479654.1"/>
    </source>
</evidence>
<organism evidence="2 3">
    <name type="scientific">Xanthocytophaga flava</name>
    <dbReference type="NCBI Taxonomy" id="3048013"/>
    <lineage>
        <taxon>Bacteria</taxon>
        <taxon>Pseudomonadati</taxon>
        <taxon>Bacteroidota</taxon>
        <taxon>Cytophagia</taxon>
        <taxon>Cytophagales</taxon>
        <taxon>Rhodocytophagaceae</taxon>
        <taxon>Xanthocytophaga</taxon>
    </lineage>
</organism>
<proteinExistence type="predicted"/>
<reference evidence="2" key="1">
    <citation type="submission" date="2023-05" db="EMBL/GenBank/DDBJ databases">
        <authorList>
            <person name="Zhang X."/>
        </authorList>
    </citation>
    <scope>NUCLEOTIDE SEQUENCE</scope>
    <source>
        <strain evidence="2">YF14B1</strain>
    </source>
</reference>
<accession>A0AAE3U4C9</accession>